<dbReference type="GO" id="GO:0003677">
    <property type="term" value="F:DNA binding"/>
    <property type="evidence" value="ECO:0007669"/>
    <property type="project" value="UniProtKB-KW"/>
</dbReference>
<sequence>MNQSFHNLLFVSQSLFNKRLYAALQGTGLSSGQPKVLEYLSRNDGSVQKDIAAGCQIEPATVTSLLPRMEAAGLIERRSENGNRRSLYVYLTDKGRDRAAQIEDAFKALEREAFEGIPEIEREAFMTAFCRIYENLSRK</sequence>
<dbReference type="Proteomes" id="UP000218387">
    <property type="component" value="Chromosome"/>
</dbReference>
<dbReference type="PANTHER" id="PTHR42756:SF1">
    <property type="entry name" value="TRANSCRIPTIONAL REPRESSOR OF EMRAB OPERON"/>
    <property type="match status" value="1"/>
</dbReference>
<feature type="domain" description="HTH marR-type" evidence="4">
    <location>
        <begin position="1"/>
        <end position="134"/>
    </location>
</feature>
<dbReference type="PROSITE" id="PS01117">
    <property type="entry name" value="HTH_MARR_1"/>
    <property type="match status" value="1"/>
</dbReference>
<dbReference type="InterPro" id="IPR011991">
    <property type="entry name" value="ArsR-like_HTH"/>
</dbReference>
<dbReference type="AlphaFoldDB" id="A0A4P9CAG7"/>
<protein>
    <submittedName>
        <fullName evidence="5">MarR family transcriptional regulator</fullName>
    </submittedName>
</protein>
<accession>A0A4P9CAG7</accession>
<dbReference type="InterPro" id="IPR036388">
    <property type="entry name" value="WH-like_DNA-bd_sf"/>
</dbReference>
<keyword evidence="6" id="KW-1185">Reference proteome</keyword>
<dbReference type="RefSeq" id="WP_096918662.1">
    <property type="nucleotide sequence ID" value="NZ_CP029487.1"/>
</dbReference>
<keyword evidence="1" id="KW-0805">Transcription regulation</keyword>
<keyword evidence="2" id="KW-0238">DNA-binding</keyword>
<dbReference type="Pfam" id="PF12802">
    <property type="entry name" value="MarR_2"/>
    <property type="match status" value="1"/>
</dbReference>
<reference evidence="5 6" key="1">
    <citation type="submission" date="2018-05" db="EMBL/GenBank/DDBJ databases">
        <title>Genome comparison of Eubacterium sp.</title>
        <authorList>
            <person name="Feng Y."/>
            <person name="Sanchez-Andrea I."/>
            <person name="Stams A.J.M."/>
            <person name="De Vos W.M."/>
        </authorList>
    </citation>
    <scope>NUCLEOTIDE SEQUENCE [LARGE SCALE GENOMIC DNA]</scope>
    <source>
        <strain evidence="5 6">YI</strain>
    </source>
</reference>
<dbReference type="EMBL" id="CP029487">
    <property type="protein sequence ID" value="QCT71702.1"/>
    <property type="molecule type" value="Genomic_DNA"/>
</dbReference>
<dbReference type="SMART" id="SM00347">
    <property type="entry name" value="HTH_MARR"/>
    <property type="match status" value="1"/>
</dbReference>
<evidence type="ECO:0000313" key="6">
    <source>
        <dbReference type="Proteomes" id="UP000218387"/>
    </source>
</evidence>
<organism evidence="5 6">
    <name type="scientific">Eubacterium maltosivorans</name>
    <dbReference type="NCBI Taxonomy" id="2041044"/>
    <lineage>
        <taxon>Bacteria</taxon>
        <taxon>Bacillati</taxon>
        <taxon>Bacillota</taxon>
        <taxon>Clostridia</taxon>
        <taxon>Eubacteriales</taxon>
        <taxon>Eubacteriaceae</taxon>
        <taxon>Eubacterium</taxon>
    </lineage>
</organism>
<dbReference type="InterPro" id="IPR000835">
    <property type="entry name" value="HTH_MarR-typ"/>
</dbReference>
<dbReference type="InterPro" id="IPR023187">
    <property type="entry name" value="Tscrpt_reg_MarR-type_CS"/>
</dbReference>
<dbReference type="CDD" id="cd00090">
    <property type="entry name" value="HTH_ARSR"/>
    <property type="match status" value="1"/>
</dbReference>
<evidence type="ECO:0000256" key="1">
    <source>
        <dbReference type="ARBA" id="ARBA00023015"/>
    </source>
</evidence>
<gene>
    <name evidence="5" type="ORF">CPZ25_010310</name>
</gene>
<evidence type="ECO:0000256" key="3">
    <source>
        <dbReference type="ARBA" id="ARBA00023163"/>
    </source>
</evidence>
<dbReference type="PANTHER" id="PTHR42756">
    <property type="entry name" value="TRANSCRIPTIONAL REGULATOR, MARR"/>
    <property type="match status" value="1"/>
</dbReference>
<dbReference type="PROSITE" id="PS50995">
    <property type="entry name" value="HTH_MARR_2"/>
    <property type="match status" value="1"/>
</dbReference>
<keyword evidence="3" id="KW-0804">Transcription</keyword>
<evidence type="ECO:0000313" key="5">
    <source>
        <dbReference type="EMBL" id="QCT71702.1"/>
    </source>
</evidence>
<dbReference type="InterPro" id="IPR036390">
    <property type="entry name" value="WH_DNA-bd_sf"/>
</dbReference>
<name>A0A4P9CAG7_EUBML</name>
<proteinExistence type="predicted"/>
<evidence type="ECO:0000256" key="2">
    <source>
        <dbReference type="ARBA" id="ARBA00023125"/>
    </source>
</evidence>
<dbReference type="KEGG" id="emt:CPZ25_010310"/>
<evidence type="ECO:0000259" key="4">
    <source>
        <dbReference type="PROSITE" id="PS50995"/>
    </source>
</evidence>
<dbReference type="SUPFAM" id="SSF46785">
    <property type="entry name" value="Winged helix' DNA-binding domain"/>
    <property type="match status" value="1"/>
</dbReference>
<dbReference type="Gene3D" id="1.10.10.10">
    <property type="entry name" value="Winged helix-like DNA-binding domain superfamily/Winged helix DNA-binding domain"/>
    <property type="match status" value="1"/>
</dbReference>
<dbReference type="GO" id="GO:0003700">
    <property type="term" value="F:DNA-binding transcription factor activity"/>
    <property type="evidence" value="ECO:0007669"/>
    <property type="project" value="InterPro"/>
</dbReference>